<sequence length="72" mass="7790">MNKPAPTCTDYATSHLASNNPVTWVPEPLLDLQHTQAVSDPQANVASDQNGILLFYRQGYRTNFVPTGASSA</sequence>
<keyword evidence="2" id="KW-1185">Reference proteome</keyword>
<dbReference type="EMBL" id="BGZK01000831">
    <property type="protein sequence ID" value="GBP62104.1"/>
    <property type="molecule type" value="Genomic_DNA"/>
</dbReference>
<reference evidence="1 2" key="1">
    <citation type="journal article" date="2019" name="Commun. Biol.">
        <title>The bagworm genome reveals a unique fibroin gene that provides high tensile strength.</title>
        <authorList>
            <person name="Kono N."/>
            <person name="Nakamura H."/>
            <person name="Ohtoshi R."/>
            <person name="Tomita M."/>
            <person name="Numata K."/>
            <person name="Arakawa K."/>
        </authorList>
    </citation>
    <scope>NUCLEOTIDE SEQUENCE [LARGE SCALE GENOMIC DNA]</scope>
</reference>
<proteinExistence type="predicted"/>
<comment type="caution">
    <text evidence="1">The sequence shown here is derived from an EMBL/GenBank/DDBJ whole genome shotgun (WGS) entry which is preliminary data.</text>
</comment>
<evidence type="ECO:0000313" key="2">
    <source>
        <dbReference type="Proteomes" id="UP000299102"/>
    </source>
</evidence>
<evidence type="ECO:0000313" key="1">
    <source>
        <dbReference type="EMBL" id="GBP62104.1"/>
    </source>
</evidence>
<organism evidence="1 2">
    <name type="scientific">Eumeta variegata</name>
    <name type="common">Bagworm moth</name>
    <name type="synonym">Eumeta japonica</name>
    <dbReference type="NCBI Taxonomy" id="151549"/>
    <lineage>
        <taxon>Eukaryota</taxon>
        <taxon>Metazoa</taxon>
        <taxon>Ecdysozoa</taxon>
        <taxon>Arthropoda</taxon>
        <taxon>Hexapoda</taxon>
        <taxon>Insecta</taxon>
        <taxon>Pterygota</taxon>
        <taxon>Neoptera</taxon>
        <taxon>Endopterygota</taxon>
        <taxon>Lepidoptera</taxon>
        <taxon>Glossata</taxon>
        <taxon>Ditrysia</taxon>
        <taxon>Tineoidea</taxon>
        <taxon>Psychidae</taxon>
        <taxon>Oiketicinae</taxon>
        <taxon>Eumeta</taxon>
    </lineage>
</organism>
<protein>
    <submittedName>
        <fullName evidence="1">Uncharacterized protein</fullName>
    </submittedName>
</protein>
<accession>A0A4C1XHY8</accession>
<name>A0A4C1XHY8_EUMVA</name>
<gene>
    <name evidence="1" type="ORF">EVAR_53882_1</name>
</gene>
<dbReference type="Proteomes" id="UP000299102">
    <property type="component" value="Unassembled WGS sequence"/>
</dbReference>
<dbReference type="AlphaFoldDB" id="A0A4C1XHY8"/>